<accession>A0A6A5S8D9</accession>
<proteinExistence type="predicted"/>
<evidence type="ECO:0000313" key="3">
    <source>
        <dbReference type="Proteomes" id="UP000800038"/>
    </source>
</evidence>
<gene>
    <name evidence="2" type="ORF">EJ02DRAFT_101262</name>
</gene>
<reference evidence="2" key="1">
    <citation type="journal article" date="2020" name="Stud. Mycol.">
        <title>101 Dothideomycetes genomes: a test case for predicting lifestyles and emergence of pathogens.</title>
        <authorList>
            <person name="Haridas S."/>
            <person name="Albert R."/>
            <person name="Binder M."/>
            <person name="Bloem J."/>
            <person name="Labutti K."/>
            <person name="Salamov A."/>
            <person name="Andreopoulos B."/>
            <person name="Baker S."/>
            <person name="Barry K."/>
            <person name="Bills G."/>
            <person name="Bluhm B."/>
            <person name="Cannon C."/>
            <person name="Castanera R."/>
            <person name="Culley D."/>
            <person name="Daum C."/>
            <person name="Ezra D."/>
            <person name="Gonzalez J."/>
            <person name="Henrissat B."/>
            <person name="Kuo A."/>
            <person name="Liang C."/>
            <person name="Lipzen A."/>
            <person name="Lutzoni F."/>
            <person name="Magnuson J."/>
            <person name="Mondo S."/>
            <person name="Nolan M."/>
            <person name="Ohm R."/>
            <person name="Pangilinan J."/>
            <person name="Park H.-J."/>
            <person name="Ramirez L."/>
            <person name="Alfaro M."/>
            <person name="Sun H."/>
            <person name="Tritt A."/>
            <person name="Yoshinaga Y."/>
            <person name="Zwiers L.-H."/>
            <person name="Turgeon B."/>
            <person name="Goodwin S."/>
            <person name="Spatafora J."/>
            <person name="Crous P."/>
            <person name="Grigoriev I."/>
        </authorList>
    </citation>
    <scope>NUCLEOTIDE SEQUENCE</scope>
    <source>
        <strain evidence="2">CBS 161.51</strain>
    </source>
</reference>
<feature type="region of interest" description="Disordered" evidence="1">
    <location>
        <begin position="377"/>
        <end position="400"/>
    </location>
</feature>
<sequence length="871" mass="93842">MMPTSQNLLDRSSGKDSAPSTGTPRCLLDAAALYLSDTANTSTSAQLQSMHAASQDPFAYYRAFVDTSISQGRGTYDYGRDYDGYTRHTDAIGAEDVQDMGNQQHTRARAVPYNLAVRLANRSNGAPLATIVEQGSYSTLNSHGSLLSVGRFPSLRVVENTSPGRTSHGASRSLDEITLHRIQEDAQQEHRLDAASGAQEKPSYKDYGKSYPVNNKTPPTVSTPTQIPQVLEPQFGDTDWDTNNRTVKGFFRGVLQNVRAASRTRSRSSSTHASAVEHWGDRPETSDSSSPQSQLQASETSQPSNDRLDTPCCVPTSSLSTNSTPDPDSQARNPKNWSANSEPSARAYLPLLDAFPGKVEPKTESGTVPRLLPPSVATRTREKAPSVRLVDPEPRDEAQDGCTAGGLTLAIESRNSTSAGHAFYGVSVPPGINASSIIEHDRAREASRNASFCSTMSTSYSGTVLGIDLDLQHDFPHPVRRSRSPTPVAPVWFTPQMAELERQACVSESPEEPKQDAVAEPQCHSITSSALSSLLPIAAASGIIRPNYNTPKISFFSPSGNLIQPEGSLTPGTTSASDFSGSPTTTTSYYNTTTRSTYSAFPSTCLPPARPSLRPMTTPPTSSAPLPAHLRHHHNYRHVEKSQIDSTVDSTESFIVPAPAIKGCDGVVRSGSFTFRSILRPFHDKTEESPERKHHRSARAFASDVKYEARFHKARLITAAVTSCTTAGKGKKIRKRRAESKRAAAHAYTVTGTPVSKKSNGKDVGLLGPLTGHALRICFCQPYDGAGKQTADTLCMSRPAGTSTPKRQSHVKEVDADTVLPNARVVSGNYRNEGNVRKRKQGAGTVGRHTRVRSDSAVSIGAALRTATVGR</sequence>
<feature type="region of interest" description="Disordered" evidence="1">
    <location>
        <begin position="187"/>
        <end position="227"/>
    </location>
</feature>
<feature type="compositionally biased region" description="Basic and acidic residues" evidence="1">
    <location>
        <begin position="379"/>
        <end position="398"/>
    </location>
</feature>
<feature type="region of interest" description="Disordered" evidence="1">
    <location>
        <begin position="564"/>
        <end position="583"/>
    </location>
</feature>
<evidence type="ECO:0000256" key="1">
    <source>
        <dbReference type="SAM" id="MobiDB-lite"/>
    </source>
</evidence>
<keyword evidence="3" id="KW-1185">Reference proteome</keyword>
<feature type="region of interest" description="Disordered" evidence="1">
    <location>
        <begin position="1"/>
        <end position="22"/>
    </location>
</feature>
<feature type="region of interest" description="Disordered" evidence="1">
    <location>
        <begin position="259"/>
        <end position="341"/>
    </location>
</feature>
<dbReference type="EMBL" id="ML976208">
    <property type="protein sequence ID" value="KAF1936143.1"/>
    <property type="molecule type" value="Genomic_DNA"/>
</dbReference>
<evidence type="ECO:0000313" key="2">
    <source>
        <dbReference type="EMBL" id="KAF1936143.1"/>
    </source>
</evidence>
<dbReference type="AlphaFoldDB" id="A0A6A5S8D9"/>
<feature type="compositionally biased region" description="Polar residues" evidence="1">
    <location>
        <begin position="286"/>
        <end position="305"/>
    </location>
</feature>
<organism evidence="2 3">
    <name type="scientific">Clathrospora elynae</name>
    <dbReference type="NCBI Taxonomy" id="706981"/>
    <lineage>
        <taxon>Eukaryota</taxon>
        <taxon>Fungi</taxon>
        <taxon>Dikarya</taxon>
        <taxon>Ascomycota</taxon>
        <taxon>Pezizomycotina</taxon>
        <taxon>Dothideomycetes</taxon>
        <taxon>Pleosporomycetidae</taxon>
        <taxon>Pleosporales</taxon>
        <taxon>Diademaceae</taxon>
        <taxon>Clathrospora</taxon>
    </lineage>
</organism>
<name>A0A6A5S8D9_9PLEO</name>
<feature type="compositionally biased region" description="Polar residues" evidence="1">
    <location>
        <begin position="212"/>
        <end position="227"/>
    </location>
</feature>
<protein>
    <submittedName>
        <fullName evidence="2">Uncharacterized protein</fullName>
    </submittedName>
</protein>
<dbReference type="OrthoDB" id="3800943at2759"/>
<dbReference type="Proteomes" id="UP000800038">
    <property type="component" value="Unassembled WGS sequence"/>
</dbReference>
<feature type="compositionally biased region" description="Polar residues" evidence="1">
    <location>
        <begin position="1"/>
        <end position="10"/>
    </location>
</feature>
<feature type="compositionally biased region" description="Polar residues" evidence="1">
    <location>
        <begin position="315"/>
        <end position="341"/>
    </location>
</feature>
<feature type="compositionally biased region" description="Low complexity" evidence="1">
    <location>
        <begin position="259"/>
        <end position="274"/>
    </location>
</feature>
<feature type="compositionally biased region" description="Polar residues" evidence="1">
    <location>
        <begin position="570"/>
        <end position="583"/>
    </location>
</feature>